<dbReference type="eggNOG" id="COG0106">
    <property type="taxonomic scope" value="Bacteria"/>
</dbReference>
<evidence type="ECO:0000256" key="9">
    <source>
        <dbReference type="HAMAP-Rule" id="MF_01014"/>
    </source>
</evidence>
<name>A0A059G1X1_9PROT</name>
<comment type="pathway">
    <text evidence="3 9 11">Amino-acid biosynthesis; L-histidine biosynthesis; L-histidine from 5-phospho-alpha-D-ribose 1-diphosphate: step 4/9.</text>
</comment>
<dbReference type="InterPro" id="IPR044524">
    <property type="entry name" value="Isoase_HisA-like"/>
</dbReference>
<evidence type="ECO:0000256" key="5">
    <source>
        <dbReference type="ARBA" id="ARBA00022490"/>
    </source>
</evidence>
<dbReference type="PANTHER" id="PTHR43090:SF2">
    <property type="entry name" value="1-(5-PHOSPHORIBOSYL)-5-[(5-PHOSPHORIBOSYLAMINO)METHYLIDENEAMINO] IMIDAZOLE-4-CARBOXAMIDE ISOMERASE"/>
    <property type="match status" value="1"/>
</dbReference>
<dbReference type="RefSeq" id="WP_035542043.1">
    <property type="nucleotide sequence ID" value="NZ_ARYL01000074.1"/>
</dbReference>
<evidence type="ECO:0000256" key="6">
    <source>
        <dbReference type="ARBA" id="ARBA00022605"/>
    </source>
</evidence>
<keyword evidence="6 9" id="KW-0028">Amino-acid biosynthesis</keyword>
<dbReference type="PATRIC" id="fig|1280953.3.peg.3981"/>
<dbReference type="OrthoDB" id="9807749at2"/>
<comment type="caution">
    <text evidence="12">The sequence shown here is derived from an EMBL/GenBank/DDBJ whole genome shotgun (WGS) entry which is preliminary data.</text>
</comment>
<dbReference type="EMBL" id="ARYL01000074">
    <property type="protein sequence ID" value="KCZ99324.1"/>
    <property type="molecule type" value="Genomic_DNA"/>
</dbReference>
<keyword evidence="5 9" id="KW-0963">Cytoplasm</keyword>
<evidence type="ECO:0000313" key="13">
    <source>
        <dbReference type="Proteomes" id="UP000024942"/>
    </source>
</evidence>
<dbReference type="Proteomes" id="UP000024942">
    <property type="component" value="Unassembled WGS sequence"/>
</dbReference>
<accession>A0A059G1X1</accession>
<dbReference type="HAMAP" id="MF_01014">
    <property type="entry name" value="HisA"/>
    <property type="match status" value="1"/>
</dbReference>
<keyword evidence="8 9" id="KW-0413">Isomerase</keyword>
<dbReference type="NCBIfam" id="TIGR00007">
    <property type="entry name" value="1-(5-phosphoribosyl)-5-[(5-phosphoribosylamino)methylideneamino]imidazole-4-carboxamide isomerase"/>
    <property type="match status" value="1"/>
</dbReference>
<keyword evidence="13" id="KW-1185">Reference proteome</keyword>
<evidence type="ECO:0000256" key="10">
    <source>
        <dbReference type="RuleBase" id="RU003657"/>
    </source>
</evidence>
<dbReference type="InterPro" id="IPR006062">
    <property type="entry name" value="His_biosynth"/>
</dbReference>
<dbReference type="InterPro" id="IPR013785">
    <property type="entry name" value="Aldolase_TIM"/>
</dbReference>
<dbReference type="InterPro" id="IPR006063">
    <property type="entry name" value="HisA_bact_arch"/>
</dbReference>
<dbReference type="EC" id="5.3.1.16" evidence="9 11"/>
<dbReference type="UniPathway" id="UPA00031">
    <property type="reaction ID" value="UER00009"/>
</dbReference>
<dbReference type="GO" id="GO:0005737">
    <property type="term" value="C:cytoplasm"/>
    <property type="evidence" value="ECO:0007669"/>
    <property type="project" value="UniProtKB-SubCell"/>
</dbReference>
<organism evidence="12 13">
    <name type="scientific">Hyphomonas oceanitis SCH89</name>
    <dbReference type="NCBI Taxonomy" id="1280953"/>
    <lineage>
        <taxon>Bacteria</taxon>
        <taxon>Pseudomonadati</taxon>
        <taxon>Pseudomonadota</taxon>
        <taxon>Alphaproteobacteria</taxon>
        <taxon>Hyphomonadales</taxon>
        <taxon>Hyphomonadaceae</taxon>
        <taxon>Hyphomonas</taxon>
    </lineage>
</organism>
<gene>
    <name evidence="9" type="primary">hisA</name>
    <name evidence="12" type="ORF">HOC_19981</name>
</gene>
<dbReference type="InterPro" id="IPR011060">
    <property type="entry name" value="RibuloseP-bd_barrel"/>
</dbReference>
<protein>
    <recommendedName>
        <fullName evidence="9 11">1-(5-phosphoribosyl)-5-[(5-phosphoribosylamino)methylideneamino] imidazole-4-carboxamide isomerase</fullName>
        <ecNumber evidence="9 11">5.3.1.16</ecNumber>
    </recommendedName>
    <alternativeName>
        <fullName evidence="9">Phosphoribosylformimino-5-aminoimidazole carboxamide ribotide isomerase</fullName>
    </alternativeName>
</protein>
<dbReference type="STRING" id="1280953.HOC_19981"/>
<keyword evidence="7 9" id="KW-0368">Histidine biosynthesis</keyword>
<feature type="active site" description="Proton acceptor" evidence="9">
    <location>
        <position position="10"/>
    </location>
</feature>
<dbReference type="FunFam" id="3.20.20.70:FF:000009">
    <property type="entry name" value="1-(5-phosphoribosyl)-5-[(5-phosphoribosylamino)methylideneamino] imidazole-4-carboxamide isomerase"/>
    <property type="match status" value="1"/>
</dbReference>
<evidence type="ECO:0000256" key="8">
    <source>
        <dbReference type="ARBA" id="ARBA00023235"/>
    </source>
</evidence>
<evidence type="ECO:0000256" key="3">
    <source>
        <dbReference type="ARBA" id="ARBA00005133"/>
    </source>
</evidence>
<proteinExistence type="inferred from homology"/>
<dbReference type="GO" id="GO:0000162">
    <property type="term" value="P:L-tryptophan biosynthetic process"/>
    <property type="evidence" value="ECO:0007669"/>
    <property type="project" value="TreeGrafter"/>
</dbReference>
<evidence type="ECO:0000256" key="2">
    <source>
        <dbReference type="ARBA" id="ARBA00004496"/>
    </source>
</evidence>
<evidence type="ECO:0000256" key="11">
    <source>
        <dbReference type="RuleBase" id="RU003658"/>
    </source>
</evidence>
<dbReference type="Gene3D" id="3.20.20.70">
    <property type="entry name" value="Aldolase class I"/>
    <property type="match status" value="1"/>
</dbReference>
<dbReference type="GO" id="GO:0003949">
    <property type="term" value="F:1-(5-phosphoribosyl)-5-[(5-phosphoribosylamino)methylideneamino]imidazole-4-carboxamide isomerase activity"/>
    <property type="evidence" value="ECO:0007669"/>
    <property type="project" value="UniProtKB-UniRule"/>
</dbReference>
<dbReference type="SUPFAM" id="SSF51366">
    <property type="entry name" value="Ribulose-phoshate binding barrel"/>
    <property type="match status" value="1"/>
</dbReference>
<comment type="catalytic activity">
    <reaction evidence="1 9 11">
        <text>1-(5-phospho-beta-D-ribosyl)-5-[(5-phospho-beta-D-ribosylamino)methylideneamino]imidazole-4-carboxamide = 5-[(5-phospho-1-deoxy-D-ribulos-1-ylimino)methylamino]-1-(5-phospho-beta-D-ribosyl)imidazole-4-carboxamide</text>
        <dbReference type="Rhea" id="RHEA:15469"/>
        <dbReference type="ChEBI" id="CHEBI:58435"/>
        <dbReference type="ChEBI" id="CHEBI:58525"/>
        <dbReference type="EC" id="5.3.1.16"/>
    </reaction>
</comment>
<dbReference type="Pfam" id="PF00977">
    <property type="entry name" value="His_biosynth"/>
    <property type="match status" value="1"/>
</dbReference>
<dbReference type="GO" id="GO:0000105">
    <property type="term" value="P:L-histidine biosynthetic process"/>
    <property type="evidence" value="ECO:0007669"/>
    <property type="project" value="UniProtKB-UniRule"/>
</dbReference>
<dbReference type="PANTHER" id="PTHR43090">
    <property type="entry name" value="1-(5-PHOSPHORIBOSYL)-5-[(5-PHOSPHORIBOSYLAMINO)METHYLIDENEAMINO] IMIDAZOLE-4-CARBOXAMIDE ISOMERASE"/>
    <property type="match status" value="1"/>
</dbReference>
<comment type="subcellular location">
    <subcellularLocation>
        <location evidence="2 9 11">Cytoplasm</location>
    </subcellularLocation>
</comment>
<evidence type="ECO:0000256" key="4">
    <source>
        <dbReference type="ARBA" id="ARBA00009667"/>
    </source>
</evidence>
<comment type="similarity">
    <text evidence="4 9 10">Belongs to the HisA/HisF family.</text>
</comment>
<sequence length="242" mass="24708">MTFTLYPAIDLKDGQCVRLLRGEMDAATVFNDSPADQAAAFDSAGFTHLHVVDLNGAFAGTSANGDAVKAILKATNAPVQLGGGIRTRAQIDAWLEAGISRVILGTAALRDPELVKAAAHDLPGRIIVGIDAKDGMVAVEGWAETSDMSAVELAKAFEGCGVTAIIATDIGRDGLKTGVNVDFTSTLANAVSIPIIASGGVRDVADITALRAAPGTPVSGTILGRALYDGDIIPAEALKAAQ</sequence>
<evidence type="ECO:0000313" key="12">
    <source>
        <dbReference type="EMBL" id="KCZ99324.1"/>
    </source>
</evidence>
<dbReference type="InterPro" id="IPR023016">
    <property type="entry name" value="HisA/PriA"/>
</dbReference>
<reference evidence="12 13" key="1">
    <citation type="journal article" date="2014" name="Antonie Van Leeuwenhoek">
        <title>Hyphomonas beringensis sp. nov. and Hyphomonas chukchiensis sp. nov., isolated from surface seawater of the Bering Sea and Chukchi Sea.</title>
        <authorList>
            <person name="Li C."/>
            <person name="Lai Q."/>
            <person name="Li G."/>
            <person name="Dong C."/>
            <person name="Wang J."/>
            <person name="Liao Y."/>
            <person name="Shao Z."/>
        </authorList>
    </citation>
    <scope>NUCLEOTIDE SEQUENCE [LARGE SCALE GENOMIC DNA]</scope>
    <source>
        <strain evidence="12 13">SCH89</strain>
    </source>
</reference>
<evidence type="ECO:0000256" key="7">
    <source>
        <dbReference type="ARBA" id="ARBA00023102"/>
    </source>
</evidence>
<feature type="active site" description="Proton donor" evidence="9">
    <location>
        <position position="131"/>
    </location>
</feature>
<evidence type="ECO:0000256" key="1">
    <source>
        <dbReference type="ARBA" id="ARBA00000901"/>
    </source>
</evidence>
<dbReference type="CDD" id="cd04732">
    <property type="entry name" value="HisA"/>
    <property type="match status" value="1"/>
</dbReference>
<dbReference type="AlphaFoldDB" id="A0A059G1X1"/>